<dbReference type="PANTHER" id="PTHR10102:SF0">
    <property type="entry name" value="DNA-DIRECTED RNA POLYMERASE, MITOCHONDRIAL"/>
    <property type="match status" value="1"/>
</dbReference>
<sequence>MSLPLASLYRQLPRRSLQSNVAIQQLHRHAPHSATLRKPVAWQRRAGIATAEKPINNGAHATESASSSMPPLDIMKSTVTSGHKRIVLPHPSLPAYKVASRVLPTNIAESFTVLYACIRSHDMDRATRVMVELYKNKPEEMKIFADNHIYNTFLEGFVEASPKPLTSQCLTWFDQMRKHNLTPDADTYAIVTRGFMKAAGFQTARAILQEMKKDTNFTMEQVLRSPYLKDGDEQLFLKLIEENRSNASRGVTEMLGELETATKSVFNIEPTEQALEASHVIADALSQVPEARSTNSTGVKFLQEHLATLEQSKKSGVTDPYELQLRIEERAYEVALEKLNYEKQETLARGDKLGAMNLSPLKRIMWNWHQRLTPLIAEEVQRCEKSNESDRRVYGPFLKLLPAEKLSVITILELMRLHGSSGVADGMKTARALIDVGRAVEMEWNAVLMKDRQSQQSRARNQETHALFSSGKLFNMALRRERMRLSNQTEASASVLTTTDGETVTALDSGEWNPVWPSATRAKVGSVLTSLLIEAATIPTPSVNPETGNKITEMIPAFFHTYQYVRGKRVGIIKFSPNLTEMLSKEPVRDTLHPRLLPMLVPPRPWLTWNSGGYLSTKSICMRIKDSPEQVLYLKRASEESYLDRVLTGLDVLGATRWKVNRPVFDVILQAWNSGDAIADIPPVSEGNLPLPEKPENYATDPKAKLDWIKKVKELQNTERNHHSLRCDVNYKVETARAFLDTPMYFPHNMDFRGRAYPIPPTLNHLGNDLCRGLLQFDVAKPLGTSGYRWLKIHLANLHGYDKHSFTERENYVMENLDHIFDSADNPLNGSRWWLQSEDPWQCLAACYEVSAAVRSGDPENFKSRLPIHQDGTCNGLQHYAALGGDLAGAQAVNLAPSDRPADVYTGVAEMVNKLVDLEAAEGNPDAVILQGKISRKIVKQTVMTNVYGVTFVGARQQIENRLKERSDIPSDQVYHLAGYLAKKVFASLGEMFNGARQIQDWLTDSARRIAKSIPEETIKAMDANIGEGFKADAHSELDQTAMEYTIEKIYATANKKKSFSARNPGANQMTSVVWTTPLGLPIVQPYRRVGKRQVSTLLQTVFIEDPDASCPVNAHKQSTAFPPNFIHSLDATHMLMSAVACQTAGLAFASVHDSYWTHAADVDTMNKVIRDQFIELHKQPIMESLRTEFIERYQGYKVPVSREVPRAIKATKKSAKQEAEKLLSPEKAHEEVLSMGFATEDVVRKELEDMKKSENNELAAIFGTVNDEDDADDENDEDPDAASAAATRGKKFTHSWEDLTFMPLPAKGEFDIQQVKESDYFFH</sequence>
<dbReference type="Gene3D" id="1.10.287.280">
    <property type="match status" value="1"/>
</dbReference>
<feature type="compositionally biased region" description="Acidic residues" evidence="10">
    <location>
        <begin position="1267"/>
        <end position="1281"/>
    </location>
</feature>
<evidence type="ECO:0000256" key="10">
    <source>
        <dbReference type="SAM" id="MobiDB-lite"/>
    </source>
</evidence>
<gene>
    <name evidence="12" type="ORF">INT44_006218</name>
</gene>
<dbReference type="OrthoDB" id="276422at2759"/>
<dbReference type="Pfam" id="PF14700">
    <property type="entry name" value="RPOL_N"/>
    <property type="match status" value="1"/>
</dbReference>
<dbReference type="SMART" id="SM01311">
    <property type="entry name" value="RPOL_N"/>
    <property type="match status" value="1"/>
</dbReference>
<dbReference type="Gene3D" id="1.10.1320.10">
    <property type="entry name" value="DNA-directed RNA polymerase, N-terminal domain"/>
    <property type="match status" value="1"/>
</dbReference>
<comment type="caution">
    <text evidence="12">The sequence shown here is derived from an EMBL/GenBank/DDBJ whole genome shotgun (WGS) entry which is preliminary data.</text>
</comment>
<feature type="region of interest" description="Disordered" evidence="10">
    <location>
        <begin position="1265"/>
        <end position="1291"/>
    </location>
</feature>
<comment type="function">
    <text evidence="9">DNA-dependent RNA polymerase catalyzes the transcription of DNA into RNA using the four ribonucleoside triphosphates as substrates.</text>
</comment>
<dbReference type="FunFam" id="1.10.287.260:FF:000001">
    <property type="entry name" value="DNA-directed RNA polymerase"/>
    <property type="match status" value="1"/>
</dbReference>
<dbReference type="InterPro" id="IPR002092">
    <property type="entry name" value="DNA-dir_Rpol_phage-type"/>
</dbReference>
<evidence type="ECO:0000256" key="3">
    <source>
        <dbReference type="ARBA" id="ARBA00022478"/>
    </source>
</evidence>
<keyword evidence="3 9" id="KW-0240">DNA-directed RNA polymerase</keyword>
<dbReference type="PANTHER" id="PTHR10102">
    <property type="entry name" value="DNA-DIRECTED RNA POLYMERASE, MITOCHONDRIAL"/>
    <property type="match status" value="1"/>
</dbReference>
<dbReference type="EC" id="2.7.7.6" evidence="2 9"/>
<keyword evidence="7 9" id="KW-0804">Transcription</keyword>
<protein>
    <recommendedName>
        <fullName evidence="2 9">DNA-directed RNA polymerase</fullName>
        <ecNumber evidence="2 9">2.7.7.6</ecNumber>
    </recommendedName>
</protein>
<dbReference type="InterPro" id="IPR024075">
    <property type="entry name" value="DNA-dir_RNA_pol_helix_hairp_sf"/>
</dbReference>
<evidence type="ECO:0000256" key="7">
    <source>
        <dbReference type="ARBA" id="ARBA00023163"/>
    </source>
</evidence>
<comment type="catalytic activity">
    <reaction evidence="8 9">
        <text>RNA(n) + a ribonucleoside 5'-triphosphate = RNA(n+1) + diphosphate</text>
        <dbReference type="Rhea" id="RHEA:21248"/>
        <dbReference type="Rhea" id="RHEA-COMP:14527"/>
        <dbReference type="Rhea" id="RHEA-COMP:17342"/>
        <dbReference type="ChEBI" id="CHEBI:33019"/>
        <dbReference type="ChEBI" id="CHEBI:61557"/>
        <dbReference type="ChEBI" id="CHEBI:140395"/>
        <dbReference type="EC" id="2.7.7.6"/>
    </reaction>
</comment>
<dbReference type="PROSITE" id="PS00489">
    <property type="entry name" value="RNA_POL_PHAGE_2"/>
    <property type="match status" value="1"/>
</dbReference>
<comment type="similarity">
    <text evidence="1 9">Belongs to the phage and mitochondrial RNA polymerase family.</text>
</comment>
<keyword evidence="13" id="KW-1185">Reference proteome</keyword>
<evidence type="ECO:0000256" key="4">
    <source>
        <dbReference type="ARBA" id="ARBA00022679"/>
    </source>
</evidence>
<dbReference type="FunFam" id="1.10.287.280:FF:000001">
    <property type="entry name" value="DNA-directed RNA polymerase"/>
    <property type="match status" value="1"/>
</dbReference>
<evidence type="ECO:0000256" key="5">
    <source>
        <dbReference type="ARBA" id="ARBA00022695"/>
    </source>
</evidence>
<evidence type="ECO:0000256" key="1">
    <source>
        <dbReference type="ARBA" id="ARBA00009493"/>
    </source>
</evidence>
<proteinExistence type="inferred from homology"/>
<dbReference type="Gene3D" id="1.10.150.20">
    <property type="entry name" value="5' to 3' exonuclease, C-terminal subdomain"/>
    <property type="match status" value="1"/>
</dbReference>
<organism evidence="12 13">
    <name type="scientific">Umbelopsis vinacea</name>
    <dbReference type="NCBI Taxonomy" id="44442"/>
    <lineage>
        <taxon>Eukaryota</taxon>
        <taxon>Fungi</taxon>
        <taxon>Fungi incertae sedis</taxon>
        <taxon>Mucoromycota</taxon>
        <taxon>Mucoromycotina</taxon>
        <taxon>Umbelopsidomycetes</taxon>
        <taxon>Umbelopsidales</taxon>
        <taxon>Umbelopsidaceae</taxon>
        <taxon>Umbelopsis</taxon>
    </lineage>
</organism>
<keyword evidence="6" id="KW-0809">Transit peptide</keyword>
<keyword evidence="5 9" id="KW-0548">Nucleotidyltransferase</keyword>
<dbReference type="GO" id="GO:0006390">
    <property type="term" value="P:mitochondrial transcription"/>
    <property type="evidence" value="ECO:0007669"/>
    <property type="project" value="TreeGrafter"/>
</dbReference>
<evidence type="ECO:0000313" key="13">
    <source>
        <dbReference type="Proteomes" id="UP000612746"/>
    </source>
</evidence>
<dbReference type="InterPro" id="IPR029262">
    <property type="entry name" value="RPOL_N"/>
</dbReference>
<evidence type="ECO:0000259" key="11">
    <source>
        <dbReference type="SMART" id="SM01311"/>
    </source>
</evidence>
<dbReference type="Gene3D" id="1.25.40.10">
    <property type="entry name" value="Tetratricopeptide repeat domain"/>
    <property type="match status" value="1"/>
</dbReference>
<dbReference type="Pfam" id="PF00940">
    <property type="entry name" value="RNA_pol"/>
    <property type="match status" value="1"/>
</dbReference>
<dbReference type="InterPro" id="IPR046950">
    <property type="entry name" value="DNA-dir_Rpol_C_phage-type"/>
</dbReference>
<dbReference type="Gene3D" id="1.10.287.260">
    <property type="match status" value="1"/>
</dbReference>
<dbReference type="SUPFAM" id="SSF56672">
    <property type="entry name" value="DNA/RNA polymerases"/>
    <property type="match status" value="1"/>
</dbReference>
<dbReference type="GO" id="GO:0034245">
    <property type="term" value="C:mitochondrial DNA-directed RNA polymerase complex"/>
    <property type="evidence" value="ECO:0007669"/>
    <property type="project" value="TreeGrafter"/>
</dbReference>
<evidence type="ECO:0000256" key="8">
    <source>
        <dbReference type="ARBA" id="ARBA00048552"/>
    </source>
</evidence>
<dbReference type="GO" id="GO:0003899">
    <property type="term" value="F:DNA-directed RNA polymerase activity"/>
    <property type="evidence" value="ECO:0007669"/>
    <property type="project" value="UniProtKB-EC"/>
</dbReference>
<dbReference type="EMBL" id="JAEPRA010000010">
    <property type="protein sequence ID" value="KAG2179372.1"/>
    <property type="molecule type" value="Genomic_DNA"/>
</dbReference>
<feature type="domain" description="DNA-directed RNA polymerase N-terminal" evidence="11">
    <location>
        <begin position="322"/>
        <end position="655"/>
    </location>
</feature>
<evidence type="ECO:0000256" key="6">
    <source>
        <dbReference type="ARBA" id="ARBA00022946"/>
    </source>
</evidence>
<reference evidence="12" key="1">
    <citation type="submission" date="2020-12" db="EMBL/GenBank/DDBJ databases">
        <title>Metabolic potential, ecology and presence of endohyphal bacteria is reflected in genomic diversity of Mucoromycotina.</title>
        <authorList>
            <person name="Muszewska A."/>
            <person name="Okrasinska A."/>
            <person name="Steczkiewicz K."/>
            <person name="Drgas O."/>
            <person name="Orlowska M."/>
            <person name="Perlinska-Lenart U."/>
            <person name="Aleksandrzak-Piekarczyk T."/>
            <person name="Szatraj K."/>
            <person name="Zielenkiewicz U."/>
            <person name="Pilsyk S."/>
            <person name="Malc E."/>
            <person name="Mieczkowski P."/>
            <person name="Kruszewska J.S."/>
            <person name="Biernat P."/>
            <person name="Pawlowska J."/>
        </authorList>
    </citation>
    <scope>NUCLEOTIDE SEQUENCE</scope>
    <source>
        <strain evidence="12">WA0000051536</strain>
    </source>
</reference>
<dbReference type="Proteomes" id="UP000612746">
    <property type="component" value="Unassembled WGS sequence"/>
</dbReference>
<feature type="region of interest" description="Disordered" evidence="10">
    <location>
        <begin position="52"/>
        <end position="72"/>
    </location>
</feature>
<evidence type="ECO:0000313" key="12">
    <source>
        <dbReference type="EMBL" id="KAG2179372.1"/>
    </source>
</evidence>
<evidence type="ECO:0000256" key="2">
    <source>
        <dbReference type="ARBA" id="ARBA00012418"/>
    </source>
</evidence>
<dbReference type="GO" id="GO:0001018">
    <property type="term" value="F:mitochondrial promoter sequence-specific DNA binding"/>
    <property type="evidence" value="ECO:0007669"/>
    <property type="project" value="TreeGrafter"/>
</dbReference>
<dbReference type="InterPro" id="IPR011990">
    <property type="entry name" value="TPR-like_helical_dom_sf"/>
</dbReference>
<name>A0A8H7PSB5_9FUNG</name>
<keyword evidence="4 9" id="KW-0808">Transferase</keyword>
<dbReference type="PROSITE" id="PS00900">
    <property type="entry name" value="RNA_POL_PHAGE_1"/>
    <property type="match status" value="1"/>
</dbReference>
<evidence type="ECO:0000256" key="9">
    <source>
        <dbReference type="RuleBase" id="RU003805"/>
    </source>
</evidence>
<dbReference type="InterPro" id="IPR043502">
    <property type="entry name" value="DNA/RNA_pol_sf"/>
</dbReference>
<accession>A0A8H7PSB5</accession>
<dbReference type="InterPro" id="IPR037159">
    <property type="entry name" value="RNA_POL_N_sf"/>
</dbReference>